<dbReference type="InterPro" id="IPR009057">
    <property type="entry name" value="Homeodomain-like_sf"/>
</dbReference>
<keyword evidence="3 5" id="KW-0371">Homeobox</keyword>
<proteinExistence type="inferred from homology"/>
<protein>
    <submittedName>
        <fullName evidence="8">Homeodomain 1 mating type protein</fullName>
    </submittedName>
</protein>
<name>A0A482JR95_PLEER</name>
<feature type="DNA-binding region" description="Homeobox" evidence="5">
    <location>
        <begin position="138"/>
        <end position="173"/>
    </location>
</feature>
<dbReference type="GO" id="GO:0006355">
    <property type="term" value="P:regulation of DNA-templated transcription"/>
    <property type="evidence" value="ECO:0007669"/>
    <property type="project" value="InterPro"/>
</dbReference>
<evidence type="ECO:0000313" key="8">
    <source>
        <dbReference type="EMBL" id="QBP35422.1"/>
    </source>
</evidence>
<feature type="compositionally biased region" description="Basic and acidic residues" evidence="6">
    <location>
        <begin position="340"/>
        <end position="351"/>
    </location>
</feature>
<dbReference type="InterPro" id="IPR001356">
    <property type="entry name" value="HD"/>
</dbReference>
<dbReference type="InterPro" id="IPR008422">
    <property type="entry name" value="KN_HD"/>
</dbReference>
<evidence type="ECO:0000256" key="6">
    <source>
        <dbReference type="SAM" id="MobiDB-lite"/>
    </source>
</evidence>
<evidence type="ECO:0000256" key="2">
    <source>
        <dbReference type="ARBA" id="ARBA00023125"/>
    </source>
</evidence>
<evidence type="ECO:0000256" key="5">
    <source>
        <dbReference type="PROSITE-ProRule" id="PRU00108"/>
    </source>
</evidence>
<comment type="subcellular location">
    <subcellularLocation>
        <location evidence="5">Nucleus</location>
    </subcellularLocation>
</comment>
<feature type="compositionally biased region" description="Basic and acidic residues" evidence="6">
    <location>
        <begin position="244"/>
        <end position="292"/>
    </location>
</feature>
<feature type="domain" description="Homeobox" evidence="7">
    <location>
        <begin position="136"/>
        <end position="172"/>
    </location>
</feature>
<evidence type="ECO:0000256" key="4">
    <source>
        <dbReference type="ARBA" id="ARBA00023242"/>
    </source>
</evidence>
<keyword evidence="4 5" id="KW-0539">Nucleus</keyword>
<evidence type="ECO:0000259" key="7">
    <source>
        <dbReference type="PROSITE" id="PS50071"/>
    </source>
</evidence>
<dbReference type="AlphaFoldDB" id="A0A482JR95"/>
<comment type="similarity">
    <text evidence="1">Belongs to the TALE/M-ATYP homeobox family.</text>
</comment>
<dbReference type="Pfam" id="PF05920">
    <property type="entry name" value="Homeobox_KN"/>
    <property type="match status" value="1"/>
</dbReference>
<evidence type="ECO:0000256" key="3">
    <source>
        <dbReference type="ARBA" id="ARBA00023155"/>
    </source>
</evidence>
<feature type="region of interest" description="Disordered" evidence="6">
    <location>
        <begin position="244"/>
        <end position="428"/>
    </location>
</feature>
<keyword evidence="2 5" id="KW-0238">DNA-binding</keyword>
<organism evidence="8">
    <name type="scientific">Pleurotus eryngii</name>
    <name type="common">Boletus of the steppes</name>
    <dbReference type="NCBI Taxonomy" id="5323"/>
    <lineage>
        <taxon>Eukaryota</taxon>
        <taxon>Fungi</taxon>
        <taxon>Dikarya</taxon>
        <taxon>Basidiomycota</taxon>
        <taxon>Agaricomycotina</taxon>
        <taxon>Agaricomycetes</taxon>
        <taxon>Agaricomycetidae</taxon>
        <taxon>Agaricales</taxon>
        <taxon>Pleurotineae</taxon>
        <taxon>Pleurotaceae</taxon>
        <taxon>Pleurotus</taxon>
    </lineage>
</organism>
<dbReference type="Pfam" id="PF12737">
    <property type="entry name" value="Mating_C"/>
    <property type="match status" value="1"/>
</dbReference>
<dbReference type="SMART" id="SM00389">
    <property type="entry name" value="HOX"/>
    <property type="match status" value="1"/>
</dbReference>
<reference evidence="8" key="1">
    <citation type="submission" date="2019-02" db="EMBL/GenBank/DDBJ databases">
        <title>Development of molecular marker linked to A4 locus and structure in Pleurotus eryngii.</title>
        <authorList>
            <person name="Lee S.H."/>
            <person name="Asjad A."/>
            <person name="Ha B."/>
            <person name="Kim M.-K."/>
            <person name="Oh M.-J."/>
            <person name="Ryu J.-S."/>
        </authorList>
    </citation>
    <scope>NUCLEOTIDE SEQUENCE</scope>
    <source>
        <strain evidence="8">KNR2312</strain>
    </source>
</reference>
<feature type="compositionally biased region" description="Low complexity" evidence="6">
    <location>
        <begin position="356"/>
        <end position="374"/>
    </location>
</feature>
<dbReference type="GO" id="GO:0005634">
    <property type="term" value="C:nucleus"/>
    <property type="evidence" value="ECO:0007669"/>
    <property type="project" value="UniProtKB-SubCell"/>
</dbReference>
<dbReference type="Gene3D" id="1.10.10.60">
    <property type="entry name" value="Homeodomain-like"/>
    <property type="match status" value="1"/>
</dbReference>
<dbReference type="CDD" id="cd00086">
    <property type="entry name" value="homeodomain"/>
    <property type="match status" value="1"/>
</dbReference>
<evidence type="ECO:0000256" key="1">
    <source>
        <dbReference type="ARBA" id="ARBA00005800"/>
    </source>
</evidence>
<dbReference type="PROSITE" id="PS50071">
    <property type="entry name" value="HOMEOBOX_2"/>
    <property type="match status" value="1"/>
</dbReference>
<accession>A0A482JR95</accession>
<dbReference type="InterPro" id="IPR024441">
    <property type="entry name" value="Homeodomain1_C"/>
</dbReference>
<dbReference type="GO" id="GO:0003677">
    <property type="term" value="F:DNA binding"/>
    <property type="evidence" value="ECO:0007669"/>
    <property type="project" value="UniProtKB-UniRule"/>
</dbReference>
<sequence>MPLDIRADLERNLIDSITGGIPALEAFANSWSTLVDSLQAQPIDDSVSDLAYATARRVEVLASAFLEFTTEANAATSDFLTELETTLARLNVNDITPSLSANSPSERSSFQYPPNSSASPPYIAPAYKWLLKNIHNPYPSKETKELISRGTGTSLRNVDAWFINARRRIGWSSISKKYFSGSKIETVSAAFRALSDDSKPTANDEEQPPLPANIRMAFVEMESAAKELYSDKFTKSSLAGRLDGMVKDMTNSDKERRMEERKKEKALEKLKADRERVDKRSQDAQRRRKEAEEGYPSPSPEPESLTRRFETPSSAGSADEEDLRPPVPIAGHKRTSQELSDEREAVNDRPVKRSRMLLSSGSCSSLDSFSSVSRENSLEPFPLSPSSTACSTPPPSPSEDTSTSLPQQAPKRKRRLSDADAETMPKRPMPLVRPRLQVVSNPLPKSVPLAPLSTSLPSPVDEPTVLDWSRFFDQHFTAVTDELDTTGPIKMDMFDYSQFAEYASGGETSDGTDWEAQCEPFKCKGLLDLISQSSSPTIHVPSLTTFTNFDLPAPVSVLPDFELDFCATMGWPYVGSIPSKLASTGSALEDTELNKLDGLSSLASLPPYAPGLSSASEASCSYEGGFGIDWSSIIPHTIPPTQPVVSSLLTAATVATINPSVHLGSSAESRAEKLRKYQEHLAQARRLQEELAFV</sequence>
<dbReference type="SUPFAM" id="SSF46689">
    <property type="entry name" value="Homeodomain-like"/>
    <property type="match status" value="1"/>
</dbReference>
<feature type="region of interest" description="Disordered" evidence="6">
    <location>
        <begin position="98"/>
        <end position="117"/>
    </location>
</feature>
<dbReference type="EMBL" id="MK522809">
    <property type="protein sequence ID" value="QBP35422.1"/>
    <property type="molecule type" value="Genomic_DNA"/>
</dbReference>